<evidence type="ECO:0000256" key="3">
    <source>
        <dbReference type="ARBA" id="ARBA00022448"/>
    </source>
</evidence>
<keyword evidence="3" id="KW-0813">Transport</keyword>
<accession>A0ABM1N753</accession>
<evidence type="ECO:0000313" key="10">
    <source>
        <dbReference type="Proteomes" id="UP000695000"/>
    </source>
</evidence>
<name>A0ABM1N753_NICVS</name>
<keyword evidence="6 9" id="KW-1133">Transmembrane helix</keyword>
<evidence type="ECO:0000313" key="11">
    <source>
        <dbReference type="RefSeq" id="XP_017782653.1"/>
    </source>
</evidence>
<dbReference type="Pfam" id="PF00209">
    <property type="entry name" value="SNF"/>
    <property type="match status" value="1"/>
</dbReference>
<dbReference type="SUPFAM" id="SSF161070">
    <property type="entry name" value="SNF-like"/>
    <property type="match status" value="1"/>
</dbReference>
<feature type="region of interest" description="Disordered" evidence="8">
    <location>
        <begin position="380"/>
        <end position="403"/>
    </location>
</feature>
<reference evidence="11" key="1">
    <citation type="submission" date="2025-08" db="UniProtKB">
        <authorList>
            <consortium name="RefSeq"/>
        </authorList>
    </citation>
    <scope>IDENTIFICATION</scope>
    <source>
        <tissue evidence="11">Whole Larva</tissue>
    </source>
</reference>
<feature type="transmembrane region" description="Helical" evidence="9">
    <location>
        <begin position="259"/>
        <end position="277"/>
    </location>
</feature>
<feature type="transmembrane region" description="Helical" evidence="9">
    <location>
        <begin position="33"/>
        <end position="51"/>
    </location>
</feature>
<feature type="transmembrane region" description="Helical" evidence="9">
    <location>
        <begin position="58"/>
        <end position="81"/>
    </location>
</feature>
<dbReference type="GeneID" id="108566992"/>
<dbReference type="PANTHER" id="PTHR11616:SF241">
    <property type="entry name" value="SODIUM- AND CHLORIDE-DEPENDENT GLYCINE TRANSPORTER 2"/>
    <property type="match status" value="1"/>
</dbReference>
<evidence type="ECO:0000256" key="6">
    <source>
        <dbReference type="ARBA" id="ARBA00022989"/>
    </source>
</evidence>
<dbReference type="InterPro" id="IPR000175">
    <property type="entry name" value="Na/ntran_symport"/>
</dbReference>
<gene>
    <name evidence="11" type="primary">LOC108566992</name>
</gene>
<comment type="subcellular location">
    <subcellularLocation>
        <location evidence="1">Membrane</location>
        <topology evidence="1">Multi-pass membrane protein</topology>
    </subcellularLocation>
</comment>
<dbReference type="RefSeq" id="XP_017782653.1">
    <property type="nucleotide sequence ID" value="XM_017927164.1"/>
</dbReference>
<evidence type="ECO:0000256" key="1">
    <source>
        <dbReference type="ARBA" id="ARBA00004141"/>
    </source>
</evidence>
<feature type="transmembrane region" description="Helical" evidence="9">
    <location>
        <begin position="146"/>
        <end position="164"/>
    </location>
</feature>
<comment type="similarity">
    <text evidence="2">Belongs to the sodium:neurotransmitter symporter (SNF) (TC 2.A.22) family.</text>
</comment>
<feature type="transmembrane region" description="Helical" evidence="9">
    <location>
        <begin position="219"/>
        <end position="238"/>
    </location>
</feature>
<keyword evidence="5" id="KW-0769">Symport</keyword>
<evidence type="ECO:0000256" key="7">
    <source>
        <dbReference type="ARBA" id="ARBA00023136"/>
    </source>
</evidence>
<keyword evidence="7 9" id="KW-0472">Membrane</keyword>
<evidence type="ECO:0000256" key="5">
    <source>
        <dbReference type="ARBA" id="ARBA00022847"/>
    </source>
</evidence>
<dbReference type="Proteomes" id="UP000695000">
    <property type="component" value="Unplaced"/>
</dbReference>
<evidence type="ECO:0000256" key="4">
    <source>
        <dbReference type="ARBA" id="ARBA00022692"/>
    </source>
</evidence>
<dbReference type="PANTHER" id="PTHR11616">
    <property type="entry name" value="SODIUM/CHLORIDE DEPENDENT TRANSPORTER"/>
    <property type="match status" value="1"/>
</dbReference>
<evidence type="ECO:0000256" key="8">
    <source>
        <dbReference type="SAM" id="MobiDB-lite"/>
    </source>
</evidence>
<feature type="transmembrane region" description="Helical" evidence="9">
    <location>
        <begin position="283"/>
        <end position="304"/>
    </location>
</feature>
<keyword evidence="10" id="KW-1185">Reference proteome</keyword>
<organism evidence="10 11">
    <name type="scientific">Nicrophorus vespilloides</name>
    <name type="common">Boreal carrion beetle</name>
    <dbReference type="NCBI Taxonomy" id="110193"/>
    <lineage>
        <taxon>Eukaryota</taxon>
        <taxon>Metazoa</taxon>
        <taxon>Ecdysozoa</taxon>
        <taxon>Arthropoda</taxon>
        <taxon>Hexapoda</taxon>
        <taxon>Insecta</taxon>
        <taxon>Pterygota</taxon>
        <taxon>Neoptera</taxon>
        <taxon>Endopterygota</taxon>
        <taxon>Coleoptera</taxon>
        <taxon>Polyphaga</taxon>
        <taxon>Staphyliniformia</taxon>
        <taxon>Silphidae</taxon>
        <taxon>Nicrophorinae</taxon>
        <taxon>Nicrophorus</taxon>
    </lineage>
</organism>
<evidence type="ECO:0000256" key="2">
    <source>
        <dbReference type="ARBA" id="ARBA00006459"/>
    </source>
</evidence>
<keyword evidence="4 9" id="KW-0812">Transmembrane</keyword>
<dbReference type="InterPro" id="IPR037272">
    <property type="entry name" value="SNS_sf"/>
</dbReference>
<dbReference type="PROSITE" id="PS50267">
    <property type="entry name" value="NA_NEUROTRAN_SYMP_3"/>
    <property type="match status" value="1"/>
</dbReference>
<feature type="transmembrane region" description="Helical" evidence="9">
    <location>
        <begin position="184"/>
        <end position="207"/>
    </location>
</feature>
<evidence type="ECO:0000256" key="9">
    <source>
        <dbReference type="SAM" id="Phobius"/>
    </source>
</evidence>
<proteinExistence type="inferred from homology"/>
<sequence>MTDGATNGLRILMELSFNQFLEPNLWMKAMTDMVAMTSLGRGGFILAGSYLSASSSSGLITVMADIIFVIFVSVFTIMFHINFAILSTAAKLHKANMSQAVGNPNEPVELTIIPNGLGYTSTYNRLYYDIRADLAPTINVPQLWNVLYFLASIIFCYSFIIINVRIVEITIEDSHMNFRRYRKYILFAFLSVTLIGSVIFVSNGLYMYTVVKYKQSLDYFEVFITFTFTMLVSWIYGVQKLCDDIHFIIGVQPARYWKICWYFAPLVLGIVCLLQIKEMSDEMNIYTMIAVALLGCPLTVMSIIETFRYIKRRNLLGLFQPEEHWGPPEQSIRHLRLIFNPRKEVRSRRRNETCQHKCLLGSKALKRVIYEEEKFQTTFEDAQQQKQNQTVEENQQNALKDNP</sequence>
<protein>
    <submittedName>
        <fullName evidence="11">Sodium-dependent nutrient amino acid transporter 1-like</fullName>
    </submittedName>
</protein>